<sequence length="89" mass="9256">MRKLLGGRGEVGDLGERPFGVFRSFVTSGEDVLDARSFARVRFSISCASCRLGVVASGDLAKPLLTARGVTTDEGDVTPRVLVGVEGGG</sequence>
<dbReference type="AlphaFoldDB" id="A0A0J7L417"/>
<keyword evidence="2" id="KW-1185">Reference proteome</keyword>
<dbReference type="Proteomes" id="UP000036403">
    <property type="component" value="Unassembled WGS sequence"/>
</dbReference>
<comment type="caution">
    <text evidence="1">The sequence shown here is derived from an EMBL/GenBank/DDBJ whole genome shotgun (WGS) entry which is preliminary data.</text>
</comment>
<name>A0A0J7L417_LASNI</name>
<reference evidence="1 2" key="1">
    <citation type="submission" date="2015-04" db="EMBL/GenBank/DDBJ databases">
        <title>Lasius niger genome sequencing.</title>
        <authorList>
            <person name="Konorov E.A."/>
            <person name="Nikitin M.A."/>
            <person name="Kirill M.V."/>
            <person name="Chang P."/>
        </authorList>
    </citation>
    <scope>NUCLEOTIDE SEQUENCE [LARGE SCALE GENOMIC DNA]</scope>
    <source>
        <tissue evidence="1">Whole</tissue>
    </source>
</reference>
<dbReference type="PaxDb" id="67767-A0A0J7L417"/>
<accession>A0A0J7L417</accession>
<protein>
    <submittedName>
        <fullName evidence="1">Uncharacterized protein</fullName>
    </submittedName>
</protein>
<dbReference type="EMBL" id="LBMM01000725">
    <property type="protein sequence ID" value="KMQ97622.1"/>
    <property type="molecule type" value="Genomic_DNA"/>
</dbReference>
<proteinExistence type="predicted"/>
<evidence type="ECO:0000313" key="2">
    <source>
        <dbReference type="Proteomes" id="UP000036403"/>
    </source>
</evidence>
<organism evidence="1 2">
    <name type="scientific">Lasius niger</name>
    <name type="common">Black garden ant</name>
    <dbReference type="NCBI Taxonomy" id="67767"/>
    <lineage>
        <taxon>Eukaryota</taxon>
        <taxon>Metazoa</taxon>
        <taxon>Ecdysozoa</taxon>
        <taxon>Arthropoda</taxon>
        <taxon>Hexapoda</taxon>
        <taxon>Insecta</taxon>
        <taxon>Pterygota</taxon>
        <taxon>Neoptera</taxon>
        <taxon>Endopterygota</taxon>
        <taxon>Hymenoptera</taxon>
        <taxon>Apocrita</taxon>
        <taxon>Aculeata</taxon>
        <taxon>Formicoidea</taxon>
        <taxon>Formicidae</taxon>
        <taxon>Formicinae</taxon>
        <taxon>Lasius</taxon>
        <taxon>Lasius</taxon>
    </lineage>
</organism>
<gene>
    <name evidence="1" type="ORF">RF55_2040</name>
</gene>
<evidence type="ECO:0000313" key="1">
    <source>
        <dbReference type="EMBL" id="KMQ97622.1"/>
    </source>
</evidence>